<evidence type="ECO:0000313" key="5">
    <source>
        <dbReference type="Proteomes" id="UP000325315"/>
    </source>
</evidence>
<sequence length="740" mass="85263">MNKNSCDSVDMQLNLCQPKLIVASEFYGVYVMNYEYNWKRFGATMYGVHLGILKFQIVNIAGKKQRGECWKLTRGCFRCGSIDHFIRDCSKNENSTLATSQRSVPTSRGRGSGRSGSFSRGGATRESDVATQQSEARVPAQAYILQTHEEGDAHDMVTSIFLLHLEHVYALFDLGYSHSYVNTKLVESGNLKFEMSRVSIVVSSPLGQTVLVDQVYRRCPLMIQNIIFPVDLLIMPFSYFDMILGMDWLLEHGVILDCCKMKFIVQSENGDKIEVNAYVINSNSVECQCSKIQIFCEFRDVFPEDYLDYHQIERLIYPGTDPVSIPPYRMSPTELKELKVQLQYLLDCGFKRPSTSPWGAPVLFVNKKNSSMQFCIDYRQLNKVTIKNRYLLPYIDDLFDQLKGASVFLKIDLSRSKVKESDVSKTTFRTRYGHYEFLVMPFGLTNAPTAFMDLMNRIFRLYLDQFLVVFIDDILVYSKSESKHEQHIRIVLQILREKRLYRKLIKCEFWSSEVVFLGHVVSADGIRVDPTKFEAIVRWKAPRNVPEVRSSLGLAGYYRRFVNGFSKIALPMTKLLQKNDDQRHESFEKLKQMLTGAPVLTLLESGKDFVIYNDVSLNGLGCVLMQDGKVIAYASRQLKPHEHNYLTHDLELVTVIFALEIWRHYFLNYLLSKKELNLRQRRWIELLKDYDCVIDYYSGKANVVANALSRNALRAMFVQLSVSDDGSLLAELRVKPVMFD</sequence>
<dbReference type="Proteomes" id="UP000325315">
    <property type="component" value="Unassembled WGS sequence"/>
</dbReference>
<dbReference type="InterPro" id="IPR043128">
    <property type="entry name" value="Rev_trsase/Diguanyl_cyclase"/>
</dbReference>
<dbReference type="Pfam" id="PF17919">
    <property type="entry name" value="RT_RNaseH_2"/>
    <property type="match status" value="1"/>
</dbReference>
<dbReference type="InterPro" id="IPR001878">
    <property type="entry name" value="Znf_CCHC"/>
</dbReference>
<feature type="compositionally biased region" description="Low complexity" evidence="2">
    <location>
        <begin position="102"/>
        <end position="122"/>
    </location>
</feature>
<reference evidence="5" key="1">
    <citation type="journal article" date="2019" name="Plant Biotechnol. J.">
        <title>Genome sequencing of the Australian wild diploid species Gossypium australe highlights disease resistance and delayed gland morphogenesis.</title>
        <authorList>
            <person name="Cai Y."/>
            <person name="Cai X."/>
            <person name="Wang Q."/>
            <person name="Wang P."/>
            <person name="Zhang Y."/>
            <person name="Cai C."/>
            <person name="Xu Y."/>
            <person name="Wang K."/>
            <person name="Zhou Z."/>
            <person name="Wang C."/>
            <person name="Geng S."/>
            <person name="Li B."/>
            <person name="Dong Q."/>
            <person name="Hou Y."/>
            <person name="Wang H."/>
            <person name="Ai P."/>
            <person name="Liu Z."/>
            <person name="Yi F."/>
            <person name="Sun M."/>
            <person name="An G."/>
            <person name="Cheng J."/>
            <person name="Zhang Y."/>
            <person name="Shi Q."/>
            <person name="Xie Y."/>
            <person name="Shi X."/>
            <person name="Chang Y."/>
            <person name="Huang F."/>
            <person name="Chen Y."/>
            <person name="Hong S."/>
            <person name="Mi L."/>
            <person name="Sun Q."/>
            <person name="Zhang L."/>
            <person name="Zhou B."/>
            <person name="Peng R."/>
            <person name="Zhang X."/>
            <person name="Liu F."/>
        </authorList>
    </citation>
    <scope>NUCLEOTIDE SEQUENCE [LARGE SCALE GENOMIC DNA]</scope>
    <source>
        <strain evidence="5">cv. PA1801</strain>
    </source>
</reference>
<gene>
    <name evidence="4" type="ORF">EPI10_001776</name>
</gene>
<keyword evidence="1" id="KW-0479">Metal-binding</keyword>
<dbReference type="FunFam" id="3.30.70.270:FF:000020">
    <property type="entry name" value="Transposon Tf2-6 polyprotein-like Protein"/>
    <property type="match status" value="1"/>
</dbReference>
<dbReference type="GO" id="GO:0003676">
    <property type="term" value="F:nucleic acid binding"/>
    <property type="evidence" value="ECO:0007669"/>
    <property type="project" value="InterPro"/>
</dbReference>
<dbReference type="CDD" id="cd00303">
    <property type="entry name" value="retropepsin_like"/>
    <property type="match status" value="1"/>
</dbReference>
<evidence type="ECO:0000313" key="4">
    <source>
        <dbReference type="EMBL" id="KAA3466704.1"/>
    </source>
</evidence>
<keyword evidence="5" id="KW-1185">Reference proteome</keyword>
<dbReference type="InterPro" id="IPR021109">
    <property type="entry name" value="Peptidase_aspartic_dom_sf"/>
</dbReference>
<keyword evidence="1" id="KW-0862">Zinc</keyword>
<dbReference type="SMART" id="SM00343">
    <property type="entry name" value="ZnF_C2HC"/>
    <property type="match status" value="1"/>
</dbReference>
<comment type="caution">
    <text evidence="4">The sequence shown here is derived from an EMBL/GenBank/DDBJ whole genome shotgun (WGS) entry which is preliminary data.</text>
</comment>
<dbReference type="AlphaFoldDB" id="A0A5B6VCC8"/>
<dbReference type="InterPro" id="IPR041577">
    <property type="entry name" value="RT_RNaseH_2"/>
</dbReference>
<dbReference type="Gene3D" id="2.40.70.10">
    <property type="entry name" value="Acid Proteases"/>
    <property type="match status" value="1"/>
</dbReference>
<dbReference type="SUPFAM" id="SSF56672">
    <property type="entry name" value="DNA/RNA polymerases"/>
    <property type="match status" value="1"/>
</dbReference>
<dbReference type="FunFam" id="3.30.70.270:FF:000003">
    <property type="entry name" value="Transposon Ty3-G Gag-Pol polyprotein"/>
    <property type="match status" value="1"/>
</dbReference>
<dbReference type="SUPFAM" id="SSF50630">
    <property type="entry name" value="Acid proteases"/>
    <property type="match status" value="1"/>
</dbReference>
<feature type="domain" description="CCHC-type" evidence="3">
    <location>
        <begin position="76"/>
        <end position="91"/>
    </location>
</feature>
<dbReference type="PANTHER" id="PTHR24559">
    <property type="entry name" value="TRANSPOSON TY3-I GAG-POL POLYPROTEIN"/>
    <property type="match status" value="1"/>
</dbReference>
<dbReference type="Gene3D" id="3.10.10.10">
    <property type="entry name" value="HIV Type 1 Reverse Transcriptase, subunit A, domain 1"/>
    <property type="match status" value="1"/>
</dbReference>
<feature type="region of interest" description="Disordered" evidence="2">
    <location>
        <begin position="97"/>
        <end position="135"/>
    </location>
</feature>
<dbReference type="CDD" id="cd01647">
    <property type="entry name" value="RT_LTR"/>
    <property type="match status" value="1"/>
</dbReference>
<dbReference type="Pfam" id="PF08284">
    <property type="entry name" value="RVP_2"/>
    <property type="match status" value="1"/>
</dbReference>
<accession>A0A5B6VCC8</accession>
<evidence type="ECO:0000256" key="2">
    <source>
        <dbReference type="SAM" id="MobiDB-lite"/>
    </source>
</evidence>
<proteinExistence type="predicted"/>
<dbReference type="InterPro" id="IPR043502">
    <property type="entry name" value="DNA/RNA_pol_sf"/>
</dbReference>
<dbReference type="OrthoDB" id="1733657at2759"/>
<dbReference type="EMBL" id="SMMG02000007">
    <property type="protein sequence ID" value="KAA3466704.1"/>
    <property type="molecule type" value="Genomic_DNA"/>
</dbReference>
<name>A0A5B6VCC8_9ROSI</name>
<dbReference type="CDD" id="cd09274">
    <property type="entry name" value="RNase_HI_RT_Ty3"/>
    <property type="match status" value="1"/>
</dbReference>
<dbReference type="Gene3D" id="4.10.60.10">
    <property type="entry name" value="Zinc finger, CCHC-type"/>
    <property type="match status" value="1"/>
</dbReference>
<organism evidence="4 5">
    <name type="scientific">Gossypium australe</name>
    <dbReference type="NCBI Taxonomy" id="47621"/>
    <lineage>
        <taxon>Eukaryota</taxon>
        <taxon>Viridiplantae</taxon>
        <taxon>Streptophyta</taxon>
        <taxon>Embryophyta</taxon>
        <taxon>Tracheophyta</taxon>
        <taxon>Spermatophyta</taxon>
        <taxon>Magnoliopsida</taxon>
        <taxon>eudicotyledons</taxon>
        <taxon>Gunneridae</taxon>
        <taxon>Pentapetalae</taxon>
        <taxon>rosids</taxon>
        <taxon>malvids</taxon>
        <taxon>Malvales</taxon>
        <taxon>Malvaceae</taxon>
        <taxon>Malvoideae</taxon>
        <taxon>Gossypium</taxon>
    </lineage>
</organism>
<evidence type="ECO:0000259" key="3">
    <source>
        <dbReference type="PROSITE" id="PS50158"/>
    </source>
</evidence>
<dbReference type="InterPro" id="IPR000477">
    <property type="entry name" value="RT_dom"/>
</dbReference>
<keyword evidence="1" id="KW-0863">Zinc-finger</keyword>
<dbReference type="Pfam" id="PF00078">
    <property type="entry name" value="RVT_1"/>
    <property type="match status" value="1"/>
</dbReference>
<dbReference type="GO" id="GO:0008270">
    <property type="term" value="F:zinc ion binding"/>
    <property type="evidence" value="ECO:0007669"/>
    <property type="project" value="UniProtKB-KW"/>
</dbReference>
<dbReference type="Pfam" id="PF00098">
    <property type="entry name" value="zf-CCHC"/>
    <property type="match status" value="1"/>
</dbReference>
<dbReference type="PROSITE" id="PS50158">
    <property type="entry name" value="ZF_CCHC"/>
    <property type="match status" value="1"/>
</dbReference>
<dbReference type="InterPro" id="IPR053134">
    <property type="entry name" value="RNA-dir_DNA_polymerase"/>
</dbReference>
<dbReference type="Gene3D" id="3.30.70.270">
    <property type="match status" value="2"/>
</dbReference>
<dbReference type="PANTHER" id="PTHR24559:SF444">
    <property type="entry name" value="REVERSE TRANSCRIPTASE DOMAIN-CONTAINING PROTEIN"/>
    <property type="match status" value="1"/>
</dbReference>
<protein>
    <submittedName>
        <fullName evidence="4">DNA/RNA polymerases superfamily protein</fullName>
    </submittedName>
</protein>
<evidence type="ECO:0000256" key="1">
    <source>
        <dbReference type="PROSITE-ProRule" id="PRU00047"/>
    </source>
</evidence>